<accession>A0A975GS70</accession>
<dbReference type="AlphaFoldDB" id="A0A975GS70"/>
<evidence type="ECO:0000313" key="1">
    <source>
        <dbReference type="EMBL" id="QTA91602.1"/>
    </source>
</evidence>
<proteinExistence type="predicted"/>
<dbReference type="Proteomes" id="UP000663722">
    <property type="component" value="Chromosome"/>
</dbReference>
<sequence length="38" mass="4289">MLFRVQTVSVKSGGIIRQNRVPERGNMNLFTLLTLGEI</sequence>
<name>A0A975GS70_9BACT</name>
<dbReference type="KEGG" id="dmm:dnm_076720"/>
<keyword evidence="2" id="KW-1185">Reference proteome</keyword>
<protein>
    <submittedName>
        <fullName evidence="1">Uncharacterized protein</fullName>
    </submittedName>
</protein>
<gene>
    <name evidence="1" type="ORF">dnm_076720</name>
</gene>
<reference evidence="1" key="1">
    <citation type="journal article" date="2021" name="Microb. Physiol.">
        <title>Proteogenomic Insights into the Physiology of Marine, Sulfate-Reducing, Filamentous Desulfonema limicola and Desulfonema magnum.</title>
        <authorList>
            <person name="Schnaars V."/>
            <person name="Wohlbrand L."/>
            <person name="Scheve S."/>
            <person name="Hinrichs C."/>
            <person name="Reinhardt R."/>
            <person name="Rabus R."/>
        </authorList>
    </citation>
    <scope>NUCLEOTIDE SEQUENCE</scope>
    <source>
        <strain evidence="1">4be13</strain>
    </source>
</reference>
<organism evidence="1 2">
    <name type="scientific">Desulfonema magnum</name>
    <dbReference type="NCBI Taxonomy" id="45655"/>
    <lineage>
        <taxon>Bacteria</taxon>
        <taxon>Pseudomonadati</taxon>
        <taxon>Thermodesulfobacteriota</taxon>
        <taxon>Desulfobacteria</taxon>
        <taxon>Desulfobacterales</taxon>
        <taxon>Desulfococcaceae</taxon>
        <taxon>Desulfonema</taxon>
    </lineage>
</organism>
<evidence type="ECO:0000313" key="2">
    <source>
        <dbReference type="Proteomes" id="UP000663722"/>
    </source>
</evidence>
<dbReference type="EMBL" id="CP061800">
    <property type="protein sequence ID" value="QTA91602.1"/>
    <property type="molecule type" value="Genomic_DNA"/>
</dbReference>